<feature type="region of interest" description="Disordered" evidence="1">
    <location>
        <begin position="61"/>
        <end position="84"/>
    </location>
</feature>
<feature type="compositionally biased region" description="Basic residues" evidence="1">
    <location>
        <begin position="63"/>
        <end position="75"/>
    </location>
</feature>
<organism evidence="2 3">
    <name type="scientific">Salix viminalis</name>
    <name type="common">Common osier</name>
    <name type="synonym">Basket willow</name>
    <dbReference type="NCBI Taxonomy" id="40686"/>
    <lineage>
        <taxon>Eukaryota</taxon>
        <taxon>Viridiplantae</taxon>
        <taxon>Streptophyta</taxon>
        <taxon>Embryophyta</taxon>
        <taxon>Tracheophyta</taxon>
        <taxon>Spermatophyta</taxon>
        <taxon>Magnoliopsida</taxon>
        <taxon>eudicotyledons</taxon>
        <taxon>Gunneridae</taxon>
        <taxon>Pentapetalae</taxon>
        <taxon>rosids</taxon>
        <taxon>fabids</taxon>
        <taxon>Malpighiales</taxon>
        <taxon>Salicaceae</taxon>
        <taxon>Saliceae</taxon>
        <taxon>Salix</taxon>
    </lineage>
</organism>
<reference evidence="2" key="2">
    <citation type="journal article" date="2023" name="Int. J. Mol. Sci.">
        <title>De Novo Assembly and Annotation of 11 Diverse Shrub Willow (Salix) Genomes Reveals Novel Gene Organization in Sex-Linked Regions.</title>
        <authorList>
            <person name="Hyden B."/>
            <person name="Feng K."/>
            <person name="Yates T.B."/>
            <person name="Jawdy S."/>
            <person name="Cereghino C."/>
            <person name="Smart L.B."/>
            <person name="Muchero W."/>
        </authorList>
    </citation>
    <scope>NUCLEOTIDE SEQUENCE [LARGE SCALE GENOMIC DNA]</scope>
    <source>
        <tissue evidence="2">Shoot tip</tissue>
    </source>
</reference>
<proteinExistence type="predicted"/>
<feature type="compositionally biased region" description="Low complexity" evidence="1">
    <location>
        <begin position="8"/>
        <end position="18"/>
    </location>
</feature>
<evidence type="ECO:0000313" key="2">
    <source>
        <dbReference type="EMBL" id="KAJ6750371.1"/>
    </source>
</evidence>
<accession>A0A9Q0ZXK0</accession>
<feature type="compositionally biased region" description="Basic and acidic residues" evidence="1">
    <location>
        <begin position="29"/>
        <end position="38"/>
    </location>
</feature>
<dbReference type="EMBL" id="JAPFFL010000001">
    <property type="protein sequence ID" value="KAJ6750371.1"/>
    <property type="molecule type" value="Genomic_DNA"/>
</dbReference>
<name>A0A9Q0ZXK0_SALVM</name>
<evidence type="ECO:0000313" key="3">
    <source>
        <dbReference type="Proteomes" id="UP001151529"/>
    </source>
</evidence>
<reference evidence="2" key="1">
    <citation type="submission" date="2022-11" db="EMBL/GenBank/DDBJ databases">
        <authorList>
            <person name="Hyden B.L."/>
            <person name="Feng K."/>
            <person name="Yates T."/>
            <person name="Jawdy S."/>
            <person name="Smart L.B."/>
            <person name="Muchero W."/>
        </authorList>
    </citation>
    <scope>NUCLEOTIDE SEQUENCE</scope>
    <source>
        <tissue evidence="2">Shoot tip</tissue>
    </source>
</reference>
<gene>
    <name evidence="2" type="ORF">OIU85_000950</name>
</gene>
<sequence length="84" mass="9422">MEGRSSCEGEEGSSSIESAILGADGYSQESEKLTDVEQRGAGRWVCKGEEGSWEMGMQFGKRGFGRRREKKRAKRWASDKSRRS</sequence>
<protein>
    <submittedName>
        <fullName evidence="2">Uncharacterized protein</fullName>
    </submittedName>
</protein>
<dbReference type="Proteomes" id="UP001151529">
    <property type="component" value="Chromosome 16"/>
</dbReference>
<comment type="caution">
    <text evidence="2">The sequence shown here is derived from an EMBL/GenBank/DDBJ whole genome shotgun (WGS) entry which is preliminary data.</text>
</comment>
<keyword evidence="3" id="KW-1185">Reference proteome</keyword>
<feature type="region of interest" description="Disordered" evidence="1">
    <location>
        <begin position="1"/>
        <end position="38"/>
    </location>
</feature>
<dbReference type="AlphaFoldDB" id="A0A9Q0ZXK0"/>
<evidence type="ECO:0000256" key="1">
    <source>
        <dbReference type="SAM" id="MobiDB-lite"/>
    </source>
</evidence>